<evidence type="ECO:0000256" key="1">
    <source>
        <dbReference type="SAM" id="MobiDB-lite"/>
    </source>
</evidence>
<feature type="region of interest" description="Disordered" evidence="1">
    <location>
        <begin position="96"/>
        <end position="141"/>
    </location>
</feature>
<feature type="signal peptide" evidence="2">
    <location>
        <begin position="1"/>
        <end position="27"/>
    </location>
</feature>
<dbReference type="OrthoDB" id="2518090at2759"/>
<dbReference type="EMBL" id="AJIL01000282">
    <property type="protein sequence ID" value="KNE90004.1"/>
    <property type="molecule type" value="Genomic_DNA"/>
</dbReference>
<sequence>MMMTLAHNPRLLIITFLLVSYSEYSISIPHPLTEPPTIDALGHVPESSFNEFDGLEPIIDLQTLSPRCRKAPEISGNLLDNLGICSDRAVDTAIASIGDSSEQSNHATISPTSPGRVGPEGGGPLNHPQIGSPASSESIVGPTALVSRKRSREELEARNETQLNQQKQAALIQDLLGGGAEPLGSMECIVGHTHQSDFRIMNGDVKWLPLFAWADTSTGKTEDSSMMKDFETRFNDLVQKLNTLSPSKTVRENIRLSNMAVELYPIDRGLYPGQGRHIFMIQPAGLRGYSRQNRSGALKGRIYKILEALGIFHGLAVSIGLDTKILGSLEDLLEWYWAILFERTEDGPPLFGLFQGTWEAAEQADEQFGSLKRVMSMVLANLESSEFYNVDKTAVALSLLSYWYNMNASRLGGLGSDTDHADQLFWEKMVQVSQSRPINLVERDVLRNEGPEEVLLFTGLDQKALNLFLKSINAVRRNGVCDIGSTIPGEILTRLTEYTSRSRFDLDHEKKINIKGSPLHLIPITQDRGPLIHHQVFTGILSYEEMSKCKWMKVDMLERRIIPLLKSLDVVHRIASEILGEPMKACHKNLVEWFSGILFEKSYEKLPIFSWIKVPSSSPDLTQCVPCGVAKRPPNPSLIQSLEGLFGRAHLYLSRKLFDSGRQSQHLTHSMAITLFGIWYEDIALIHTPLRLQDDLPHSYKDLIGKMTTFFKSDEFKLLVSASS</sequence>
<evidence type="ECO:0000256" key="2">
    <source>
        <dbReference type="SAM" id="SignalP"/>
    </source>
</evidence>
<name>A0A0L0UTF5_9BASI</name>
<gene>
    <name evidence="3" type="ORF">PSTG_16522</name>
</gene>
<evidence type="ECO:0000313" key="4">
    <source>
        <dbReference type="Proteomes" id="UP000054564"/>
    </source>
</evidence>
<accession>A0A0L0UTF5</accession>
<evidence type="ECO:0000313" key="3">
    <source>
        <dbReference type="EMBL" id="KNE90004.1"/>
    </source>
</evidence>
<organism evidence="3 4">
    <name type="scientific">Puccinia striiformis f. sp. tritici PST-78</name>
    <dbReference type="NCBI Taxonomy" id="1165861"/>
    <lineage>
        <taxon>Eukaryota</taxon>
        <taxon>Fungi</taxon>
        <taxon>Dikarya</taxon>
        <taxon>Basidiomycota</taxon>
        <taxon>Pucciniomycotina</taxon>
        <taxon>Pucciniomycetes</taxon>
        <taxon>Pucciniales</taxon>
        <taxon>Pucciniaceae</taxon>
        <taxon>Puccinia</taxon>
    </lineage>
</organism>
<dbReference type="Proteomes" id="UP000054564">
    <property type="component" value="Unassembled WGS sequence"/>
</dbReference>
<keyword evidence="2" id="KW-0732">Signal</keyword>
<keyword evidence="4" id="KW-1185">Reference proteome</keyword>
<feature type="chain" id="PRO_5005548599" evidence="2">
    <location>
        <begin position="28"/>
        <end position="724"/>
    </location>
</feature>
<reference evidence="4" key="1">
    <citation type="submission" date="2014-03" db="EMBL/GenBank/DDBJ databases">
        <title>The Genome Sequence of Puccinia striiformis f. sp. tritici PST-78.</title>
        <authorList>
            <consortium name="The Broad Institute Genome Sequencing Platform"/>
            <person name="Cuomo C."/>
            <person name="Hulbert S."/>
            <person name="Chen X."/>
            <person name="Walker B."/>
            <person name="Young S.K."/>
            <person name="Zeng Q."/>
            <person name="Gargeya S."/>
            <person name="Fitzgerald M."/>
            <person name="Haas B."/>
            <person name="Abouelleil A."/>
            <person name="Alvarado L."/>
            <person name="Arachchi H.M."/>
            <person name="Berlin A.M."/>
            <person name="Chapman S.B."/>
            <person name="Goldberg J."/>
            <person name="Griggs A."/>
            <person name="Gujja S."/>
            <person name="Hansen M."/>
            <person name="Howarth C."/>
            <person name="Imamovic A."/>
            <person name="Larimer J."/>
            <person name="McCowan C."/>
            <person name="Montmayeur A."/>
            <person name="Murphy C."/>
            <person name="Neiman D."/>
            <person name="Pearson M."/>
            <person name="Priest M."/>
            <person name="Roberts A."/>
            <person name="Saif S."/>
            <person name="Shea T."/>
            <person name="Sisk P."/>
            <person name="Sykes S."/>
            <person name="Wortman J."/>
            <person name="Nusbaum C."/>
            <person name="Birren B."/>
        </authorList>
    </citation>
    <scope>NUCLEOTIDE SEQUENCE [LARGE SCALE GENOMIC DNA]</scope>
    <source>
        <strain evidence="4">race PST-78</strain>
    </source>
</reference>
<protein>
    <submittedName>
        <fullName evidence="3">Uncharacterized protein</fullName>
    </submittedName>
</protein>
<proteinExistence type="predicted"/>
<feature type="compositionally biased region" description="Polar residues" evidence="1">
    <location>
        <begin position="98"/>
        <end position="113"/>
    </location>
</feature>
<dbReference type="AlphaFoldDB" id="A0A0L0UTF5"/>
<comment type="caution">
    <text evidence="3">The sequence shown here is derived from an EMBL/GenBank/DDBJ whole genome shotgun (WGS) entry which is preliminary data.</text>
</comment>